<keyword evidence="3" id="KW-0963">Cytoplasm</keyword>
<dbReference type="Proteomes" id="UP000092668">
    <property type="component" value="Unassembled WGS sequence"/>
</dbReference>
<accession>A0A1B8SM05</accession>
<dbReference type="Pfam" id="PF14011">
    <property type="entry name" value="ESX-1_EspG"/>
    <property type="match status" value="1"/>
</dbReference>
<dbReference type="STRING" id="354243.BST28_17895"/>
<organism evidence="5 7">
    <name type="scientific">Mycolicibacter kumamotonensis</name>
    <dbReference type="NCBI Taxonomy" id="354243"/>
    <lineage>
        <taxon>Bacteria</taxon>
        <taxon>Bacillati</taxon>
        <taxon>Actinomycetota</taxon>
        <taxon>Actinomycetes</taxon>
        <taxon>Mycobacteriales</taxon>
        <taxon>Mycobacteriaceae</taxon>
        <taxon>Mycolicibacter</taxon>
    </lineage>
</organism>
<name>A0A1B8SM05_9MYCO</name>
<proteinExistence type="inferred from homology"/>
<evidence type="ECO:0000256" key="2">
    <source>
        <dbReference type="ARBA" id="ARBA00006411"/>
    </source>
</evidence>
<dbReference type="GO" id="GO:0005737">
    <property type="term" value="C:cytoplasm"/>
    <property type="evidence" value="ECO:0007669"/>
    <property type="project" value="UniProtKB-SubCell"/>
</dbReference>
<dbReference type="InterPro" id="IPR025734">
    <property type="entry name" value="EspG"/>
</dbReference>
<reference evidence="5 7" key="1">
    <citation type="submission" date="2015-06" db="EMBL/GenBank/DDBJ databases">
        <title>Genome sequence of Mycobacterium kumamotonense strain Roo.</title>
        <authorList>
            <person name="Greninger A.L."/>
            <person name="Cunningham G."/>
            <person name="Miller S."/>
        </authorList>
    </citation>
    <scope>NUCLEOTIDE SEQUENCE [LARGE SCALE GENOMIC DNA]</scope>
    <source>
        <strain evidence="5 7">Roo</strain>
    </source>
</reference>
<dbReference type="AlphaFoldDB" id="A0A1B8SM05"/>
<evidence type="ECO:0000256" key="3">
    <source>
        <dbReference type="ARBA" id="ARBA00022490"/>
    </source>
</evidence>
<comment type="caution">
    <text evidence="5">The sequence shown here is derived from an EMBL/GenBank/DDBJ whole genome shotgun (WGS) entry which is preliminary data.</text>
</comment>
<keyword evidence="7" id="KW-1185">Reference proteome</keyword>
<reference evidence="6 8" key="2">
    <citation type="submission" date="2017-02" db="EMBL/GenBank/DDBJ databases">
        <title>The new phylogeny of genus Mycobacterium.</title>
        <authorList>
            <person name="Tortoli E."/>
            <person name="Trovato A."/>
            <person name="Cirillo D.M."/>
        </authorList>
    </citation>
    <scope>NUCLEOTIDE SEQUENCE [LARGE SCALE GENOMIC DNA]</scope>
    <source>
        <strain evidence="6 8">DSM 45093</strain>
    </source>
</reference>
<evidence type="ECO:0000313" key="7">
    <source>
        <dbReference type="Proteomes" id="UP000092668"/>
    </source>
</evidence>
<evidence type="ECO:0000256" key="1">
    <source>
        <dbReference type="ARBA" id="ARBA00004496"/>
    </source>
</evidence>
<dbReference type="Proteomes" id="UP000192713">
    <property type="component" value="Unassembled WGS sequence"/>
</dbReference>
<evidence type="ECO:0000313" key="6">
    <source>
        <dbReference type="EMBL" id="ORA77506.1"/>
    </source>
</evidence>
<evidence type="ECO:0000256" key="4">
    <source>
        <dbReference type="ARBA" id="ARBA00023186"/>
    </source>
</evidence>
<dbReference type="OrthoDB" id="4741091at2"/>
<comment type="subcellular location">
    <subcellularLocation>
        <location evidence="1">Cytoplasm</location>
    </subcellularLocation>
</comment>
<protein>
    <submittedName>
        <fullName evidence="6">ESX secretion-associated protein EspG</fullName>
    </submittedName>
    <submittedName>
        <fullName evidence="5">Secretion protein EspG</fullName>
    </submittedName>
</protein>
<dbReference type="EMBL" id="MVHU01000031">
    <property type="protein sequence ID" value="ORA77506.1"/>
    <property type="molecule type" value="Genomic_DNA"/>
</dbReference>
<evidence type="ECO:0000313" key="5">
    <source>
        <dbReference type="EMBL" id="OBY33723.1"/>
    </source>
</evidence>
<evidence type="ECO:0000313" key="8">
    <source>
        <dbReference type="Proteomes" id="UP000192713"/>
    </source>
</evidence>
<dbReference type="PATRIC" id="fig|354243.3.peg.452"/>
<dbReference type="EMBL" id="LFOE01000001">
    <property type="protein sequence ID" value="OBY33723.1"/>
    <property type="molecule type" value="Genomic_DNA"/>
</dbReference>
<comment type="similarity">
    <text evidence="2">Belongs to the EspG family.</text>
</comment>
<dbReference type="RefSeq" id="WP_065286945.1">
    <property type="nucleotide sequence ID" value="NZ_LFOE01000001.1"/>
</dbReference>
<keyword evidence="4" id="KW-0143">Chaperone</keyword>
<sequence length="276" mass="29213">MLTTTIDGLWVLQVLAGVEVVAPELGLRPTLPKVETASIALAHPVAAELRAHGVIDAAGVVDPTVVEWLTVLARRDVALLLRVRAPHHDGAQALLARFAQWWVVIERSGEVARLGGAGTSMSEAEAGAVVQAQLDRLCGAVAPVQFRPVDLDAATLREAAGSSERLHAFLVSQPFSAEQLRILQAATDAGQSSQTSIVALQAGVETGRPTRTYIHPGTVSIIDIAAGRIVVEHTVAAGRQQMLVAPGTAGNIATAVNQLLRRLPAEHDWHSSRRQI</sequence>
<gene>
    <name evidence="5" type="ORF">ACT18_02135</name>
    <name evidence="6" type="ORF">BST28_17895</name>
</gene>